<organism evidence="4 5">
    <name type="scientific">Steinernema glaseri</name>
    <dbReference type="NCBI Taxonomy" id="37863"/>
    <lineage>
        <taxon>Eukaryota</taxon>
        <taxon>Metazoa</taxon>
        <taxon>Ecdysozoa</taxon>
        <taxon>Nematoda</taxon>
        <taxon>Chromadorea</taxon>
        <taxon>Rhabditida</taxon>
        <taxon>Tylenchina</taxon>
        <taxon>Panagrolaimomorpha</taxon>
        <taxon>Strongyloidoidea</taxon>
        <taxon>Steinernematidae</taxon>
        <taxon>Steinernema</taxon>
    </lineage>
</organism>
<sequence length="87" mass="9052">MNSTPDMAIYDHVEVVRGATGLMQGSGTPSAAINMDVADTERSVFYAIGEADLSDNSTFTLGLSNQSVNNTSTWGGLPTGIDGSDLH</sequence>
<accession>A0A1I7YVU3</accession>
<evidence type="ECO:0000256" key="2">
    <source>
        <dbReference type="ARBA" id="ARBA00023136"/>
    </source>
</evidence>
<proteinExistence type="predicted"/>
<dbReference type="Gene3D" id="2.40.170.20">
    <property type="entry name" value="TonB-dependent receptor, beta-barrel domain"/>
    <property type="match status" value="1"/>
</dbReference>
<dbReference type="SUPFAM" id="SSF56935">
    <property type="entry name" value="Porins"/>
    <property type="match status" value="1"/>
</dbReference>
<dbReference type="AlphaFoldDB" id="A0A1I7YVU3"/>
<evidence type="ECO:0000313" key="4">
    <source>
        <dbReference type="Proteomes" id="UP000095287"/>
    </source>
</evidence>
<keyword evidence="3" id="KW-0998">Cell outer membrane</keyword>
<comment type="subcellular location">
    <subcellularLocation>
        <location evidence="1">Cell outer membrane</location>
    </subcellularLocation>
</comment>
<name>A0A1I7YVU3_9BILA</name>
<dbReference type="InterPro" id="IPR036942">
    <property type="entry name" value="Beta-barrel_TonB_sf"/>
</dbReference>
<dbReference type="Proteomes" id="UP000095287">
    <property type="component" value="Unplaced"/>
</dbReference>
<keyword evidence="4" id="KW-1185">Reference proteome</keyword>
<evidence type="ECO:0000256" key="1">
    <source>
        <dbReference type="ARBA" id="ARBA00004442"/>
    </source>
</evidence>
<keyword evidence="2" id="KW-0472">Membrane</keyword>
<protein>
    <submittedName>
        <fullName evidence="5">TonB-dependent siderophore receptor</fullName>
    </submittedName>
</protein>
<reference evidence="5" key="1">
    <citation type="submission" date="2016-11" db="UniProtKB">
        <authorList>
            <consortium name="WormBaseParasite"/>
        </authorList>
    </citation>
    <scope>IDENTIFICATION</scope>
</reference>
<evidence type="ECO:0000313" key="5">
    <source>
        <dbReference type="WBParaSite" id="L893_g20270.t1"/>
    </source>
</evidence>
<dbReference type="WBParaSite" id="L893_g20270.t1">
    <property type="protein sequence ID" value="L893_g20270.t1"/>
    <property type="gene ID" value="L893_g20270"/>
</dbReference>
<evidence type="ECO:0000256" key="3">
    <source>
        <dbReference type="ARBA" id="ARBA00023237"/>
    </source>
</evidence>